<dbReference type="SUPFAM" id="SSF52980">
    <property type="entry name" value="Restriction endonuclease-like"/>
    <property type="match status" value="1"/>
</dbReference>
<dbReference type="Pfam" id="PF12705">
    <property type="entry name" value="PDDEXK_1"/>
    <property type="match status" value="1"/>
</dbReference>
<dbReference type="OrthoDB" id="9761147at2"/>
<protein>
    <submittedName>
        <fullName evidence="2">Recombinase B</fullName>
    </submittedName>
</protein>
<organism evidence="2 3">
    <name type="scientific">Legionella erythra</name>
    <dbReference type="NCBI Taxonomy" id="448"/>
    <lineage>
        <taxon>Bacteria</taxon>
        <taxon>Pseudomonadati</taxon>
        <taxon>Pseudomonadota</taxon>
        <taxon>Gammaproteobacteria</taxon>
        <taxon>Legionellales</taxon>
        <taxon>Legionellaceae</taxon>
        <taxon>Legionella</taxon>
    </lineage>
</organism>
<proteinExistence type="predicted"/>
<dbReference type="InterPro" id="IPR011335">
    <property type="entry name" value="Restrct_endonuc-II-like"/>
</dbReference>
<keyword evidence="3" id="KW-1185">Reference proteome</keyword>
<name>A0A0W0TVK9_LEGER</name>
<dbReference type="Gene3D" id="3.90.320.10">
    <property type="match status" value="1"/>
</dbReference>
<sequence length="852" mass="97366">MKTINNRQELLLQMASGATVITPNNRLAMQLLNDYALTALSPVLAKPRCVSYQAFLLSLYKGCAQTSRHPVPRLLSTEQGRFLWQQVLTEHLGAAPNQGLIQQVQDSWTRCHLWQIDNRHPAFESTVQTRLFQQWRTLMDQRLHALDAITTEQWVPYFLAHPPHDLPHQAIIWACFDDYTPQQQALQAYFSTRDIAQHHVDWLKSDNKTQVYAAKDNNDEYRQLIYWLHQQLSEGRERIGVVVPDLQQQAAALYRLMTDHFPTDTFNLSLGKNLLDYSLVSHALCWLSLENEHLNRQQANLLLYSPFIGHSQNEFSKRMHYAQHGLLLREMRFDLSLFIHDLSLEAPKLAALLNALRPYPDTATPQQWVHFFHQRLSQLQFPGEYPLDSANYQCYQRFLLLLDEFKSLAFLAPSLEKTQALHVLTELAKASIFQPQKSNSSPIQIMGLLEAAGLAFDCVWVSGLTEDCLPQKTRPSAFIPLALQREKRMPYALPEREFDLAEKTLSRLCNAAAVCILSYPGQTEDKPNRPSPLLKGIPFYEALSIPPAALSASSILETVIEDYLVPVQTEEAIAGGTALLANQAKCPFRAFAAHRLHAKAAAEVSDGPDARERGQIIHHIMEIIWTLLKDQATLLSKPREALDCLIEEAIEQALKPYARIRKHSFPPLVQSVEITRLKRLVHASLEWERQRPAFTVEALEQRFHLPLSGIDFQVRIDRMDRMDDGKQWVIDYKSSIQSTPWNEERPTEPQLLLYALLSDSINTILLAELKNGQLQCRGLSEEKQELAGISSIKKDESWQSCRERWQQQLHALADEFIKGHCPPRPAKASTCQRCDFQSLCRLRVDSDAVDLV</sequence>
<comment type="caution">
    <text evidence="2">The sequence shown here is derived from an EMBL/GenBank/DDBJ whole genome shotgun (WGS) entry which is preliminary data.</text>
</comment>
<dbReference type="NCBIfam" id="TIGR03623">
    <property type="entry name" value="probable DNA repair protein"/>
    <property type="match status" value="1"/>
</dbReference>
<feature type="domain" description="PD-(D/E)XK endonuclease-like" evidence="1">
    <location>
        <begin position="584"/>
        <end position="841"/>
    </location>
</feature>
<dbReference type="InterPro" id="IPR011604">
    <property type="entry name" value="PDDEXK-like_dom_sf"/>
</dbReference>
<evidence type="ECO:0000259" key="1">
    <source>
        <dbReference type="Pfam" id="PF12705"/>
    </source>
</evidence>
<dbReference type="SUPFAM" id="SSF52540">
    <property type="entry name" value="P-loop containing nucleoside triphosphate hydrolases"/>
    <property type="match status" value="1"/>
</dbReference>
<gene>
    <name evidence="2" type="ORF">Lery_0395</name>
</gene>
<dbReference type="RefSeq" id="WP_058525569.1">
    <property type="nucleotide sequence ID" value="NZ_CAAAHY010000001.1"/>
</dbReference>
<dbReference type="STRING" id="448.Lery_0395"/>
<reference evidence="2 3" key="1">
    <citation type="submission" date="2015-11" db="EMBL/GenBank/DDBJ databases">
        <title>Genomic analysis of 38 Legionella species identifies large and diverse effector repertoires.</title>
        <authorList>
            <person name="Burstein D."/>
            <person name="Amaro F."/>
            <person name="Zusman T."/>
            <person name="Lifshitz Z."/>
            <person name="Cohen O."/>
            <person name="Gilbert J.A."/>
            <person name="Pupko T."/>
            <person name="Shuman H.A."/>
            <person name="Segal G."/>
        </authorList>
    </citation>
    <scope>NUCLEOTIDE SEQUENCE [LARGE SCALE GENOMIC DNA]</scope>
    <source>
        <strain evidence="2 3">SE-32A-C8</strain>
    </source>
</reference>
<dbReference type="InterPro" id="IPR027417">
    <property type="entry name" value="P-loop_NTPase"/>
</dbReference>
<dbReference type="EMBL" id="LNYA01000003">
    <property type="protein sequence ID" value="KTC99494.1"/>
    <property type="molecule type" value="Genomic_DNA"/>
</dbReference>
<evidence type="ECO:0000313" key="2">
    <source>
        <dbReference type="EMBL" id="KTC99494.1"/>
    </source>
</evidence>
<dbReference type="Gene3D" id="3.40.50.300">
    <property type="entry name" value="P-loop containing nucleotide triphosphate hydrolases"/>
    <property type="match status" value="1"/>
</dbReference>
<dbReference type="AlphaFoldDB" id="A0A0W0TVK9"/>
<evidence type="ECO:0000313" key="3">
    <source>
        <dbReference type="Proteomes" id="UP000054773"/>
    </source>
</evidence>
<dbReference type="PATRIC" id="fig|448.7.peg.411"/>
<dbReference type="InterPro" id="IPR019925">
    <property type="entry name" value="DNA_repair_protein_predicted"/>
</dbReference>
<accession>A0A0W0TVK9</accession>
<dbReference type="Proteomes" id="UP000054773">
    <property type="component" value="Unassembled WGS sequence"/>
</dbReference>
<dbReference type="InterPro" id="IPR038726">
    <property type="entry name" value="PDDEXK_AddAB-type"/>
</dbReference>